<gene>
    <name evidence="1" type="ORF">BDP27DRAFT_1429330</name>
</gene>
<dbReference type="AlphaFoldDB" id="A0A9P5U113"/>
<dbReference type="Proteomes" id="UP000772434">
    <property type="component" value="Unassembled WGS sequence"/>
</dbReference>
<accession>A0A9P5U113</accession>
<evidence type="ECO:0000313" key="1">
    <source>
        <dbReference type="EMBL" id="KAF9061113.1"/>
    </source>
</evidence>
<keyword evidence="2" id="KW-1185">Reference proteome</keyword>
<protein>
    <submittedName>
        <fullName evidence="1">Uncharacterized protein</fullName>
    </submittedName>
</protein>
<dbReference type="EMBL" id="JADNRY010000214">
    <property type="protein sequence ID" value="KAF9061113.1"/>
    <property type="molecule type" value="Genomic_DNA"/>
</dbReference>
<comment type="caution">
    <text evidence="1">The sequence shown here is derived from an EMBL/GenBank/DDBJ whole genome shotgun (WGS) entry which is preliminary data.</text>
</comment>
<name>A0A9P5U113_9AGAR</name>
<organism evidence="1 2">
    <name type="scientific">Rhodocollybia butyracea</name>
    <dbReference type="NCBI Taxonomy" id="206335"/>
    <lineage>
        <taxon>Eukaryota</taxon>
        <taxon>Fungi</taxon>
        <taxon>Dikarya</taxon>
        <taxon>Basidiomycota</taxon>
        <taxon>Agaricomycotina</taxon>
        <taxon>Agaricomycetes</taxon>
        <taxon>Agaricomycetidae</taxon>
        <taxon>Agaricales</taxon>
        <taxon>Marasmiineae</taxon>
        <taxon>Omphalotaceae</taxon>
        <taxon>Rhodocollybia</taxon>
    </lineage>
</organism>
<sequence length="199" mass="22690">MKTQKKMTINDMEDLINEQIDKDDKEDKEEHIGTKQKCKSVGKELKKLLRPKRGLEALKDIARYLPGMCSPNTPLQAIFICGFEQDGLIKEGLGAEWDQEDEQRHVPDFLKYMRLVLRLEMLDCVISQMNSASSCSVSQDFRTINNLIVQFLPFSLKQSLIEPLSANKSAMKRGFAHPDMAEALTPPSRLDEFDADPEE</sequence>
<evidence type="ECO:0000313" key="2">
    <source>
        <dbReference type="Proteomes" id="UP000772434"/>
    </source>
</evidence>
<reference evidence="1" key="1">
    <citation type="submission" date="2020-11" db="EMBL/GenBank/DDBJ databases">
        <authorList>
            <consortium name="DOE Joint Genome Institute"/>
            <person name="Ahrendt S."/>
            <person name="Riley R."/>
            <person name="Andreopoulos W."/>
            <person name="Labutti K."/>
            <person name="Pangilinan J."/>
            <person name="Ruiz-Duenas F.J."/>
            <person name="Barrasa J.M."/>
            <person name="Sanchez-Garcia M."/>
            <person name="Camarero S."/>
            <person name="Miyauchi S."/>
            <person name="Serrano A."/>
            <person name="Linde D."/>
            <person name="Babiker R."/>
            <person name="Drula E."/>
            <person name="Ayuso-Fernandez I."/>
            <person name="Pacheco R."/>
            <person name="Padilla G."/>
            <person name="Ferreira P."/>
            <person name="Barriuso J."/>
            <person name="Kellner H."/>
            <person name="Castanera R."/>
            <person name="Alfaro M."/>
            <person name="Ramirez L."/>
            <person name="Pisabarro A.G."/>
            <person name="Kuo A."/>
            <person name="Tritt A."/>
            <person name="Lipzen A."/>
            <person name="He G."/>
            <person name="Yan M."/>
            <person name="Ng V."/>
            <person name="Cullen D."/>
            <person name="Martin F."/>
            <person name="Rosso M.-N."/>
            <person name="Henrissat B."/>
            <person name="Hibbett D."/>
            <person name="Martinez A.T."/>
            <person name="Grigoriev I.V."/>
        </authorList>
    </citation>
    <scope>NUCLEOTIDE SEQUENCE</scope>
    <source>
        <strain evidence="1">AH 40177</strain>
    </source>
</reference>
<proteinExistence type="predicted"/>